<evidence type="ECO:0000313" key="3">
    <source>
        <dbReference type="Proteomes" id="UP000327157"/>
    </source>
</evidence>
<evidence type="ECO:0000313" key="2">
    <source>
        <dbReference type="EMBL" id="KAB2597094.1"/>
    </source>
</evidence>
<gene>
    <name evidence="2" type="ORF">D8674_000014</name>
</gene>
<keyword evidence="3" id="KW-1185">Reference proteome</keyword>
<protein>
    <submittedName>
        <fullName evidence="2">Zinc finger CCCH domain-containing protein 13</fullName>
    </submittedName>
</protein>
<reference evidence="2 3" key="1">
    <citation type="submission" date="2019-09" db="EMBL/GenBank/DDBJ databases">
        <authorList>
            <person name="Ou C."/>
        </authorList>
    </citation>
    <scope>NUCLEOTIDE SEQUENCE [LARGE SCALE GENOMIC DNA]</scope>
    <source>
        <strain evidence="2">S2</strain>
        <tissue evidence="2">Leaf</tissue>
    </source>
</reference>
<feature type="region of interest" description="Disordered" evidence="1">
    <location>
        <begin position="98"/>
        <end position="120"/>
    </location>
</feature>
<dbReference type="AlphaFoldDB" id="A0A5N5FF77"/>
<reference evidence="2 3" key="3">
    <citation type="submission" date="2019-11" db="EMBL/GenBank/DDBJ databases">
        <title>A de novo genome assembly of a pear dwarfing rootstock.</title>
        <authorList>
            <person name="Wang F."/>
            <person name="Wang J."/>
            <person name="Li S."/>
            <person name="Zhang Y."/>
            <person name="Fang M."/>
            <person name="Ma L."/>
            <person name="Zhao Y."/>
            <person name="Jiang S."/>
        </authorList>
    </citation>
    <scope>NUCLEOTIDE SEQUENCE [LARGE SCALE GENOMIC DNA]</scope>
    <source>
        <strain evidence="2">S2</strain>
        <tissue evidence="2">Leaf</tissue>
    </source>
</reference>
<feature type="compositionally biased region" description="Basic and acidic residues" evidence="1">
    <location>
        <begin position="200"/>
        <end position="218"/>
    </location>
</feature>
<organism evidence="2 3">
    <name type="scientific">Pyrus ussuriensis x Pyrus communis</name>
    <dbReference type="NCBI Taxonomy" id="2448454"/>
    <lineage>
        <taxon>Eukaryota</taxon>
        <taxon>Viridiplantae</taxon>
        <taxon>Streptophyta</taxon>
        <taxon>Embryophyta</taxon>
        <taxon>Tracheophyta</taxon>
        <taxon>Spermatophyta</taxon>
        <taxon>Magnoliopsida</taxon>
        <taxon>eudicotyledons</taxon>
        <taxon>Gunneridae</taxon>
        <taxon>Pentapetalae</taxon>
        <taxon>rosids</taxon>
        <taxon>fabids</taxon>
        <taxon>Rosales</taxon>
        <taxon>Rosaceae</taxon>
        <taxon>Amygdaloideae</taxon>
        <taxon>Maleae</taxon>
        <taxon>Pyrus</taxon>
    </lineage>
</organism>
<name>A0A5N5FF77_9ROSA</name>
<evidence type="ECO:0000256" key="1">
    <source>
        <dbReference type="SAM" id="MobiDB-lite"/>
    </source>
</evidence>
<proteinExistence type="predicted"/>
<feature type="compositionally biased region" description="Basic and acidic residues" evidence="1">
    <location>
        <begin position="100"/>
        <end position="120"/>
    </location>
</feature>
<reference evidence="3" key="2">
    <citation type="submission" date="2019-10" db="EMBL/GenBank/DDBJ databases">
        <title>A de novo genome assembly of a pear dwarfing rootstock.</title>
        <authorList>
            <person name="Wang F."/>
            <person name="Wang J."/>
            <person name="Li S."/>
            <person name="Zhang Y."/>
            <person name="Fang M."/>
            <person name="Ma L."/>
            <person name="Zhao Y."/>
            <person name="Jiang S."/>
        </authorList>
    </citation>
    <scope>NUCLEOTIDE SEQUENCE [LARGE SCALE GENOMIC DNA]</scope>
</reference>
<dbReference type="Proteomes" id="UP000327157">
    <property type="component" value="Chromosome 1"/>
</dbReference>
<accession>A0A5N5FF77</accession>
<feature type="region of interest" description="Disordered" evidence="1">
    <location>
        <begin position="200"/>
        <end position="232"/>
    </location>
</feature>
<comment type="caution">
    <text evidence="2">The sequence shown here is derived from an EMBL/GenBank/DDBJ whole genome shotgun (WGS) entry which is preliminary data.</text>
</comment>
<sequence length="232" mass="26715">MIKIRWSGYNLFLHSNGDGKSHPKLMVRGILYMWSYDNVSDCQLGIDGPLRLVHAMSSLRESNWSRVISVTDTKTNHRLEFEELEIFTLRTKTKRQSKKLCNDARRDAQNSKEDDNEEVKYERKNFNDLRADPKTEGYALATGYLTWKESKDYNRGKQHFDAPPAITGSRHRGSSLGLIDVGKKVPNTKEQHHVKVHEAIGENKFDSKGDSKFEVKDRKKERHKALGLGRKG</sequence>
<feature type="compositionally biased region" description="Basic residues" evidence="1">
    <location>
        <begin position="219"/>
        <end position="232"/>
    </location>
</feature>
<dbReference type="EMBL" id="SMOL01000768">
    <property type="protein sequence ID" value="KAB2597094.1"/>
    <property type="molecule type" value="Genomic_DNA"/>
</dbReference>